<dbReference type="InterPro" id="IPR036691">
    <property type="entry name" value="Endo/exonu/phosph_ase_sf"/>
</dbReference>
<dbReference type="SUPFAM" id="SSF56219">
    <property type="entry name" value="DNase I-like"/>
    <property type="match status" value="1"/>
</dbReference>
<feature type="domain" description="Endonuclease/exonuclease/phosphatase" evidence="1">
    <location>
        <begin position="6"/>
        <end position="94"/>
    </location>
</feature>
<dbReference type="GO" id="GO:0003824">
    <property type="term" value="F:catalytic activity"/>
    <property type="evidence" value="ECO:0007669"/>
    <property type="project" value="InterPro"/>
</dbReference>
<dbReference type="RefSeq" id="XP_024884391.1">
    <property type="nucleotide sequence ID" value="XM_025028623.1"/>
</dbReference>
<name>A0A6J1QTY8_9HYME</name>
<dbReference type="OrthoDB" id="7555192at2759"/>
<dbReference type="Gene3D" id="3.60.10.10">
    <property type="entry name" value="Endonuclease/exonuclease/phosphatase"/>
    <property type="match status" value="1"/>
</dbReference>
<dbReference type="GeneID" id="112462706"/>
<gene>
    <name evidence="3" type="primary">LOC112462706</name>
</gene>
<sequence>MELEMGTWNVRTLYETAAAKSLVEEITKCGIQILAIQETRWKGNSTMRIGDYDFFHSGGQKHFLGVGFVVHKDLRDNIMEFRPVSDRVCTIRIKTKFFNLSLINVHAETKEKEDSTKDSFYIVFYILYSILEQVYDTTPSNDIKMMLGDLNPKIGR</sequence>
<protein>
    <submittedName>
        <fullName evidence="3">Uncharacterized protein LOC112462706</fullName>
    </submittedName>
</protein>
<reference evidence="3" key="1">
    <citation type="submission" date="2025-08" db="UniProtKB">
        <authorList>
            <consortium name="RefSeq"/>
        </authorList>
    </citation>
    <scope>IDENTIFICATION</scope>
    <source>
        <tissue evidence="3">Whole body</tissue>
    </source>
</reference>
<keyword evidence="2" id="KW-1185">Reference proteome</keyword>
<dbReference type="InterPro" id="IPR005135">
    <property type="entry name" value="Endo/exonuclease/phosphatase"/>
</dbReference>
<evidence type="ECO:0000313" key="2">
    <source>
        <dbReference type="Proteomes" id="UP000504618"/>
    </source>
</evidence>
<accession>A0A6J1QTY8</accession>
<evidence type="ECO:0000259" key="1">
    <source>
        <dbReference type="Pfam" id="PF03372"/>
    </source>
</evidence>
<dbReference type="Proteomes" id="UP000504618">
    <property type="component" value="Unplaced"/>
</dbReference>
<dbReference type="AlphaFoldDB" id="A0A6J1QTY8"/>
<proteinExistence type="predicted"/>
<evidence type="ECO:0000313" key="3">
    <source>
        <dbReference type="RefSeq" id="XP_024884391.1"/>
    </source>
</evidence>
<organism evidence="2 3">
    <name type="scientific">Temnothorax curvispinosus</name>
    <dbReference type="NCBI Taxonomy" id="300111"/>
    <lineage>
        <taxon>Eukaryota</taxon>
        <taxon>Metazoa</taxon>
        <taxon>Ecdysozoa</taxon>
        <taxon>Arthropoda</taxon>
        <taxon>Hexapoda</taxon>
        <taxon>Insecta</taxon>
        <taxon>Pterygota</taxon>
        <taxon>Neoptera</taxon>
        <taxon>Endopterygota</taxon>
        <taxon>Hymenoptera</taxon>
        <taxon>Apocrita</taxon>
        <taxon>Aculeata</taxon>
        <taxon>Formicoidea</taxon>
        <taxon>Formicidae</taxon>
        <taxon>Myrmicinae</taxon>
        <taxon>Temnothorax</taxon>
    </lineage>
</organism>
<dbReference type="Pfam" id="PF03372">
    <property type="entry name" value="Exo_endo_phos"/>
    <property type="match status" value="1"/>
</dbReference>